<keyword evidence="7" id="KW-0520">NAD</keyword>
<comment type="similarity">
    <text evidence="2">Belongs to the nitroreductase family.</text>
</comment>
<sequence>MALAKSLMFDAAIVGPSVAIAAMKSRCESYASGIAIGGGVALGALLISKFVRGSISGSFPSFFSSSTIHTSASASSSTSTSGIPGPEQVFNLIKKRRSVFPRDYNGQPVSRDIINKLLEAGNWAPSNGLSQPYRFVVFEGEERYKLQDIMVELLRSKSPPEEAEQRVKRFERKRVHWPKVPTMIALCCKLDYSDDESLSKKKRNPEWEEFCSVGACTQNMMLLATSYGIASYWASFPDIVREADEFKQFLGISTKDRCLGFLILGQSDVIDSYRGARKDVADKTVFRE</sequence>
<evidence type="ECO:0000256" key="6">
    <source>
        <dbReference type="ARBA" id="ARBA00023002"/>
    </source>
</evidence>
<organism evidence="9">
    <name type="scientific">Polytomella parva</name>
    <dbReference type="NCBI Taxonomy" id="51329"/>
    <lineage>
        <taxon>Eukaryota</taxon>
        <taxon>Viridiplantae</taxon>
        <taxon>Chlorophyta</taxon>
        <taxon>core chlorophytes</taxon>
        <taxon>Chlorophyceae</taxon>
        <taxon>CS clade</taxon>
        <taxon>Chlamydomonadales</taxon>
        <taxon>Chlamydomonadaceae</taxon>
        <taxon>Polytomella</taxon>
    </lineage>
</organism>
<dbReference type="PANTHER" id="PTHR43821">
    <property type="entry name" value="NAD(P)H NITROREDUCTASE YDJA-RELATED"/>
    <property type="match status" value="1"/>
</dbReference>
<dbReference type="AlphaFoldDB" id="A0A7S0UZA5"/>
<dbReference type="EMBL" id="HBFM01010372">
    <property type="protein sequence ID" value="CAD8770184.1"/>
    <property type="molecule type" value="Transcribed_RNA"/>
</dbReference>
<dbReference type="SUPFAM" id="SSF55469">
    <property type="entry name" value="FMN-dependent nitroreductase-like"/>
    <property type="match status" value="1"/>
</dbReference>
<dbReference type="PANTHER" id="PTHR43821:SF1">
    <property type="entry name" value="NAD(P)H NITROREDUCTASE YDJA-RELATED"/>
    <property type="match status" value="1"/>
</dbReference>
<evidence type="ECO:0000256" key="5">
    <source>
        <dbReference type="ARBA" id="ARBA00022857"/>
    </source>
</evidence>
<keyword evidence="4" id="KW-0288">FMN</keyword>
<dbReference type="CDD" id="cd02135">
    <property type="entry name" value="YdjA-like"/>
    <property type="match status" value="1"/>
</dbReference>
<keyword evidence="3" id="KW-0285">Flavoprotein</keyword>
<feature type="domain" description="Nitroreductase" evidence="8">
    <location>
        <begin position="93"/>
        <end position="265"/>
    </location>
</feature>
<comment type="cofactor">
    <cofactor evidence="1">
        <name>FMN</name>
        <dbReference type="ChEBI" id="CHEBI:58210"/>
    </cofactor>
</comment>
<evidence type="ECO:0000256" key="1">
    <source>
        <dbReference type="ARBA" id="ARBA00001917"/>
    </source>
</evidence>
<dbReference type="GO" id="GO:0016491">
    <property type="term" value="F:oxidoreductase activity"/>
    <property type="evidence" value="ECO:0007669"/>
    <property type="project" value="UniProtKB-KW"/>
</dbReference>
<keyword evidence="5" id="KW-0521">NADP</keyword>
<dbReference type="InterPro" id="IPR026021">
    <property type="entry name" value="YdjA-like"/>
</dbReference>
<keyword evidence="6" id="KW-0560">Oxidoreductase</keyword>
<accession>A0A7S0UZA5</accession>
<protein>
    <recommendedName>
        <fullName evidence="8">Nitroreductase domain-containing protein</fullName>
    </recommendedName>
</protein>
<evidence type="ECO:0000256" key="7">
    <source>
        <dbReference type="ARBA" id="ARBA00023027"/>
    </source>
</evidence>
<dbReference type="Pfam" id="PF00881">
    <property type="entry name" value="Nitroreductase"/>
    <property type="match status" value="1"/>
</dbReference>
<evidence type="ECO:0000256" key="3">
    <source>
        <dbReference type="ARBA" id="ARBA00022630"/>
    </source>
</evidence>
<reference evidence="9" key="1">
    <citation type="submission" date="2021-01" db="EMBL/GenBank/DDBJ databases">
        <authorList>
            <person name="Corre E."/>
            <person name="Pelletier E."/>
            <person name="Niang G."/>
            <person name="Scheremetjew M."/>
            <person name="Finn R."/>
            <person name="Kale V."/>
            <person name="Holt S."/>
            <person name="Cochrane G."/>
            <person name="Meng A."/>
            <person name="Brown T."/>
            <person name="Cohen L."/>
        </authorList>
    </citation>
    <scope>NUCLEOTIDE SEQUENCE</scope>
    <source>
        <strain evidence="9">SAG 63-3</strain>
    </source>
</reference>
<dbReference type="Gene3D" id="3.40.109.10">
    <property type="entry name" value="NADH Oxidase"/>
    <property type="match status" value="1"/>
</dbReference>
<evidence type="ECO:0000259" key="8">
    <source>
        <dbReference type="Pfam" id="PF00881"/>
    </source>
</evidence>
<name>A0A7S0UZA5_9CHLO</name>
<dbReference type="InterPro" id="IPR052530">
    <property type="entry name" value="NAD(P)H_nitroreductase"/>
</dbReference>
<evidence type="ECO:0000256" key="4">
    <source>
        <dbReference type="ARBA" id="ARBA00022643"/>
    </source>
</evidence>
<dbReference type="InterPro" id="IPR029479">
    <property type="entry name" value="Nitroreductase"/>
</dbReference>
<gene>
    <name evidence="9" type="ORF">PPAR00522_LOCUS6584</name>
</gene>
<proteinExistence type="inferred from homology"/>
<dbReference type="InterPro" id="IPR000415">
    <property type="entry name" value="Nitroreductase-like"/>
</dbReference>
<evidence type="ECO:0000256" key="2">
    <source>
        <dbReference type="ARBA" id="ARBA00007118"/>
    </source>
</evidence>
<evidence type="ECO:0000313" key="9">
    <source>
        <dbReference type="EMBL" id="CAD8770184.1"/>
    </source>
</evidence>